<dbReference type="EMBL" id="AHEN01000055">
    <property type="protein sequence ID" value="EJQ91769.1"/>
    <property type="molecule type" value="Genomic_DNA"/>
</dbReference>
<gene>
    <name evidence="2" type="ORF">II3_05509</name>
</gene>
<evidence type="ECO:0000256" key="1">
    <source>
        <dbReference type="SAM" id="Phobius"/>
    </source>
</evidence>
<protein>
    <submittedName>
        <fullName evidence="2">Uncharacterized protein</fullName>
    </submittedName>
</protein>
<sequence length="126" mass="14654">MKLHLRKRRKRHGGASGKGFLLFYLGGGCMCLFIFQSVIPVFRKTPTLRSCKILYIFLTNPVTNENLKTHTTIGIYKKMHRVIKREKGGFHMIVGIRFVLATDNETLCQPYMNILYNQNFAIHPFF</sequence>
<evidence type="ECO:0000313" key="2">
    <source>
        <dbReference type="EMBL" id="EJQ91769.1"/>
    </source>
</evidence>
<name>J8ESU8_BACCE</name>
<keyword evidence="1" id="KW-1133">Transmembrane helix</keyword>
<keyword evidence="1" id="KW-0472">Membrane</keyword>
<organism evidence="2 3">
    <name type="scientific">Bacillus cereus MC67</name>
    <dbReference type="NCBI Taxonomy" id="1053219"/>
    <lineage>
        <taxon>Bacteria</taxon>
        <taxon>Bacillati</taxon>
        <taxon>Bacillota</taxon>
        <taxon>Bacilli</taxon>
        <taxon>Bacillales</taxon>
        <taxon>Bacillaceae</taxon>
        <taxon>Bacillus</taxon>
        <taxon>Bacillus cereus group</taxon>
    </lineage>
</organism>
<dbReference type="PROSITE" id="PS51257">
    <property type="entry name" value="PROKAR_LIPOPROTEIN"/>
    <property type="match status" value="1"/>
</dbReference>
<dbReference type="AlphaFoldDB" id="J8ESU8"/>
<dbReference type="Proteomes" id="UP000006997">
    <property type="component" value="Unassembled WGS sequence"/>
</dbReference>
<comment type="caution">
    <text evidence="2">The sequence shown here is derived from an EMBL/GenBank/DDBJ whole genome shotgun (WGS) entry which is preliminary data.</text>
</comment>
<reference evidence="2 3" key="1">
    <citation type="submission" date="2012-04" db="EMBL/GenBank/DDBJ databases">
        <title>The Genome Sequence of Bacillus cereus MC67.</title>
        <authorList>
            <consortium name="The Broad Institute Genome Sequencing Platform"/>
            <consortium name="The Broad Institute Genome Sequencing Center for Infectious Disease"/>
            <person name="Feldgarden M."/>
            <person name="Van der Auwera G.A."/>
            <person name="Mahillon J."/>
            <person name="Duprez V."/>
            <person name="Timmery S."/>
            <person name="Mattelet C."/>
            <person name="Dierick K."/>
            <person name="Sun M."/>
            <person name="Yu Z."/>
            <person name="Zhu L."/>
            <person name="Hu X."/>
            <person name="Shank E.B."/>
            <person name="Swiecicka I."/>
            <person name="Hansen B.M."/>
            <person name="Andrup L."/>
            <person name="Young S.K."/>
            <person name="Zeng Q."/>
            <person name="Gargeya S."/>
            <person name="Fitzgerald M."/>
            <person name="Haas B."/>
            <person name="Abouelleil A."/>
            <person name="Alvarado L."/>
            <person name="Arachchi H.M."/>
            <person name="Berlin A."/>
            <person name="Chapman S.B."/>
            <person name="Goldberg J."/>
            <person name="Griggs A."/>
            <person name="Gujja S."/>
            <person name="Hansen M."/>
            <person name="Howarth C."/>
            <person name="Imamovic A."/>
            <person name="Larimer J."/>
            <person name="McCowen C."/>
            <person name="Montmayeur A."/>
            <person name="Murphy C."/>
            <person name="Neiman D."/>
            <person name="Pearson M."/>
            <person name="Priest M."/>
            <person name="Roberts A."/>
            <person name="Saif S."/>
            <person name="Shea T."/>
            <person name="Sisk P."/>
            <person name="Sykes S."/>
            <person name="Wortman J."/>
            <person name="Nusbaum C."/>
            <person name="Birren B."/>
        </authorList>
    </citation>
    <scope>NUCLEOTIDE SEQUENCE [LARGE SCALE GENOMIC DNA]</scope>
    <source>
        <strain evidence="2 3">MC67</strain>
    </source>
</reference>
<proteinExistence type="predicted"/>
<dbReference type="HOGENOM" id="CLU_1977043_0_0_9"/>
<keyword evidence="1" id="KW-0812">Transmembrane</keyword>
<accession>J8ESU8</accession>
<feature type="transmembrane region" description="Helical" evidence="1">
    <location>
        <begin position="21"/>
        <end position="42"/>
    </location>
</feature>
<evidence type="ECO:0000313" key="3">
    <source>
        <dbReference type="Proteomes" id="UP000006997"/>
    </source>
</evidence>